<dbReference type="STRING" id="50429.A0A2B4T112"/>
<gene>
    <name evidence="3" type="ORF">AWC38_SpisGene631</name>
</gene>
<evidence type="ECO:0000259" key="2">
    <source>
        <dbReference type="Pfam" id="PF18701"/>
    </source>
</evidence>
<dbReference type="AlphaFoldDB" id="A0A2B4T112"/>
<dbReference type="Pfam" id="PF17921">
    <property type="entry name" value="Integrase_H2C2"/>
    <property type="match status" value="1"/>
</dbReference>
<keyword evidence="4" id="KW-1185">Reference proteome</keyword>
<dbReference type="Pfam" id="PF18701">
    <property type="entry name" value="DUF5641"/>
    <property type="match status" value="1"/>
</dbReference>
<dbReference type="Proteomes" id="UP000225706">
    <property type="component" value="Unassembled WGS sequence"/>
</dbReference>
<evidence type="ECO:0008006" key="5">
    <source>
        <dbReference type="Google" id="ProtNLM"/>
    </source>
</evidence>
<dbReference type="PANTHER" id="PTHR47331:SF1">
    <property type="entry name" value="GAG-LIKE PROTEIN"/>
    <property type="match status" value="1"/>
</dbReference>
<dbReference type="Gene3D" id="1.10.340.70">
    <property type="match status" value="1"/>
</dbReference>
<dbReference type="InterPro" id="IPR041588">
    <property type="entry name" value="Integrase_H2C2"/>
</dbReference>
<sequence length="314" mass="36827">MKHRRRQVCMGSNGEDVAVSDRKRLGWDDMLEETDKEQWKRWLDDLPKLQQIQVDRCLKPKEFGEVKEQCHNNLGHMGQESVLSSLRETVWIVKGRSAVRRVLRRCMTCQRQRSAWERMIRYVREILKAILKEQLVSDEVLATVMAEAVNILNSRPLTRNSDSALDEQPLTPNHLLHLRPCPDLPPGMFNKDDLSCRRAWRQAQYLANLFWLRWTREYLPNLLERKKWNKLRRNLEVGDLVLLADKSFARGKWPLGRVIEVMPSRDGLVRTVEVKTSCTVATHAKRQRKGEPLREESTTLLTRPVTKICLLEMD</sequence>
<dbReference type="EMBL" id="LSMT01000004">
    <property type="protein sequence ID" value="PFX34482.1"/>
    <property type="molecule type" value="Genomic_DNA"/>
</dbReference>
<feature type="domain" description="DUF5641" evidence="2">
    <location>
        <begin position="199"/>
        <end position="310"/>
    </location>
</feature>
<dbReference type="InterPro" id="IPR040676">
    <property type="entry name" value="DUF5641"/>
</dbReference>
<accession>A0A2B4T112</accession>
<evidence type="ECO:0000313" key="4">
    <source>
        <dbReference type="Proteomes" id="UP000225706"/>
    </source>
</evidence>
<proteinExistence type="predicted"/>
<organism evidence="3 4">
    <name type="scientific">Stylophora pistillata</name>
    <name type="common">Smooth cauliflower coral</name>
    <dbReference type="NCBI Taxonomy" id="50429"/>
    <lineage>
        <taxon>Eukaryota</taxon>
        <taxon>Metazoa</taxon>
        <taxon>Cnidaria</taxon>
        <taxon>Anthozoa</taxon>
        <taxon>Hexacorallia</taxon>
        <taxon>Scleractinia</taxon>
        <taxon>Astrocoeniina</taxon>
        <taxon>Pocilloporidae</taxon>
        <taxon>Stylophora</taxon>
    </lineage>
</organism>
<reference evidence="4" key="1">
    <citation type="journal article" date="2017" name="bioRxiv">
        <title>Comparative analysis of the genomes of Stylophora pistillata and Acropora digitifera provides evidence for extensive differences between species of corals.</title>
        <authorList>
            <person name="Voolstra C.R."/>
            <person name="Li Y."/>
            <person name="Liew Y.J."/>
            <person name="Baumgarten S."/>
            <person name="Zoccola D."/>
            <person name="Flot J.-F."/>
            <person name="Tambutte S."/>
            <person name="Allemand D."/>
            <person name="Aranda M."/>
        </authorList>
    </citation>
    <scope>NUCLEOTIDE SEQUENCE [LARGE SCALE GENOMIC DNA]</scope>
</reference>
<dbReference type="PANTHER" id="PTHR47331">
    <property type="entry name" value="PHD-TYPE DOMAIN-CONTAINING PROTEIN"/>
    <property type="match status" value="1"/>
</dbReference>
<comment type="caution">
    <text evidence="3">The sequence shown here is derived from an EMBL/GenBank/DDBJ whole genome shotgun (WGS) entry which is preliminary data.</text>
</comment>
<protein>
    <recommendedName>
        <fullName evidence="5">DUF5641 domain-containing protein</fullName>
    </recommendedName>
</protein>
<evidence type="ECO:0000259" key="1">
    <source>
        <dbReference type="Pfam" id="PF17921"/>
    </source>
</evidence>
<dbReference type="OrthoDB" id="5985749at2759"/>
<feature type="domain" description="Integrase zinc-binding" evidence="1">
    <location>
        <begin position="64"/>
        <end position="114"/>
    </location>
</feature>
<evidence type="ECO:0000313" key="3">
    <source>
        <dbReference type="EMBL" id="PFX34482.1"/>
    </source>
</evidence>
<name>A0A2B4T112_STYPI</name>